<evidence type="ECO:0000256" key="5">
    <source>
        <dbReference type="PROSITE-ProRule" id="PRU00277"/>
    </source>
</evidence>
<dbReference type="SUPFAM" id="SSF54534">
    <property type="entry name" value="FKBP-like"/>
    <property type="match status" value="1"/>
</dbReference>
<evidence type="ECO:0000313" key="9">
    <source>
        <dbReference type="EMBL" id="BCI64103.1"/>
    </source>
</evidence>
<dbReference type="PANTHER" id="PTHR43811">
    <property type="entry name" value="FKBP-TYPE PEPTIDYL-PROLYL CIS-TRANS ISOMERASE FKPA"/>
    <property type="match status" value="1"/>
</dbReference>
<keyword evidence="10" id="KW-1185">Reference proteome</keyword>
<dbReference type="InterPro" id="IPR001179">
    <property type="entry name" value="PPIase_FKBP_dom"/>
</dbReference>
<evidence type="ECO:0000256" key="4">
    <source>
        <dbReference type="ARBA" id="ARBA00023235"/>
    </source>
</evidence>
<evidence type="ECO:0000259" key="8">
    <source>
        <dbReference type="PROSITE" id="PS50059"/>
    </source>
</evidence>
<dbReference type="Gene3D" id="1.10.287.460">
    <property type="entry name" value="Peptidyl-prolyl cis-trans isomerase, FKBP-type, N-terminal domain"/>
    <property type="match status" value="1"/>
</dbReference>
<keyword evidence="4 5" id="KW-0413">Isomerase</keyword>
<comment type="similarity">
    <text evidence="2 6">Belongs to the FKBP-type PPIase family.</text>
</comment>
<keyword evidence="3 5" id="KW-0697">Rotamase</keyword>
<dbReference type="AlphaFoldDB" id="A0A7G1HYL1"/>
<dbReference type="GO" id="GO:0003755">
    <property type="term" value="F:peptidyl-prolyl cis-trans isomerase activity"/>
    <property type="evidence" value="ECO:0007669"/>
    <property type="project" value="UniProtKB-UniRule"/>
</dbReference>
<gene>
    <name evidence="9" type="ORF">Cop2CBH44_24560</name>
</gene>
<proteinExistence type="inferred from homology"/>
<feature type="chain" id="PRO_5028886297" description="Peptidyl-prolyl cis-trans isomerase" evidence="7">
    <location>
        <begin position="20"/>
        <end position="288"/>
    </location>
</feature>
<organism evidence="9 10">
    <name type="scientific">Coprobacter secundus subsp. similis</name>
    <dbReference type="NCBI Taxonomy" id="2751153"/>
    <lineage>
        <taxon>Bacteria</taxon>
        <taxon>Pseudomonadati</taxon>
        <taxon>Bacteroidota</taxon>
        <taxon>Bacteroidia</taxon>
        <taxon>Bacteroidales</taxon>
        <taxon>Barnesiellaceae</taxon>
        <taxon>Coprobacter</taxon>
    </lineage>
</organism>
<evidence type="ECO:0000256" key="1">
    <source>
        <dbReference type="ARBA" id="ARBA00000971"/>
    </source>
</evidence>
<dbReference type="Proteomes" id="UP000594042">
    <property type="component" value="Chromosome"/>
</dbReference>
<dbReference type="EMBL" id="AP023322">
    <property type="protein sequence ID" value="BCI64103.1"/>
    <property type="molecule type" value="Genomic_DNA"/>
</dbReference>
<keyword evidence="7" id="KW-0732">Signal</keyword>
<dbReference type="InterPro" id="IPR046357">
    <property type="entry name" value="PPIase_dom_sf"/>
</dbReference>
<comment type="catalytic activity">
    <reaction evidence="1 5 6">
        <text>[protein]-peptidylproline (omega=180) = [protein]-peptidylproline (omega=0)</text>
        <dbReference type="Rhea" id="RHEA:16237"/>
        <dbReference type="Rhea" id="RHEA-COMP:10747"/>
        <dbReference type="Rhea" id="RHEA-COMP:10748"/>
        <dbReference type="ChEBI" id="CHEBI:83833"/>
        <dbReference type="ChEBI" id="CHEBI:83834"/>
        <dbReference type="EC" id="5.2.1.8"/>
    </reaction>
</comment>
<evidence type="ECO:0000256" key="2">
    <source>
        <dbReference type="ARBA" id="ARBA00006577"/>
    </source>
</evidence>
<dbReference type="PROSITE" id="PS50059">
    <property type="entry name" value="FKBP_PPIASE"/>
    <property type="match status" value="1"/>
</dbReference>
<reference evidence="10" key="1">
    <citation type="submission" date="2020-07" db="EMBL/GenBank/DDBJ databases">
        <title>Complete genome sequencing of Coprobacter sp. strain 2CBH44.</title>
        <authorList>
            <person name="Sakamoto M."/>
            <person name="Murakami T."/>
            <person name="Mori H."/>
        </authorList>
    </citation>
    <scope>NUCLEOTIDE SEQUENCE [LARGE SCALE GENOMIC DNA]</scope>
    <source>
        <strain evidence="10">2CBH44</strain>
    </source>
</reference>
<evidence type="ECO:0000256" key="6">
    <source>
        <dbReference type="RuleBase" id="RU003915"/>
    </source>
</evidence>
<name>A0A7G1HYL1_9BACT</name>
<dbReference type="InterPro" id="IPR000774">
    <property type="entry name" value="PPIase_FKBP_N"/>
</dbReference>
<dbReference type="EC" id="5.2.1.8" evidence="6"/>
<evidence type="ECO:0000256" key="7">
    <source>
        <dbReference type="SAM" id="SignalP"/>
    </source>
</evidence>
<accession>A0A7G1HYL1</accession>
<dbReference type="GO" id="GO:0006457">
    <property type="term" value="P:protein folding"/>
    <property type="evidence" value="ECO:0007669"/>
    <property type="project" value="InterPro"/>
</dbReference>
<dbReference type="RefSeq" id="WP_021930858.1">
    <property type="nucleotide sequence ID" value="NZ_AP023322.1"/>
</dbReference>
<evidence type="ECO:0000256" key="3">
    <source>
        <dbReference type="ARBA" id="ARBA00023110"/>
    </source>
</evidence>
<dbReference type="Gene3D" id="3.10.50.40">
    <property type="match status" value="1"/>
</dbReference>
<dbReference type="KEGG" id="copr:Cop2CBH44_24560"/>
<evidence type="ECO:0000313" key="10">
    <source>
        <dbReference type="Proteomes" id="UP000594042"/>
    </source>
</evidence>
<feature type="signal peptide" evidence="7">
    <location>
        <begin position="1"/>
        <end position="19"/>
    </location>
</feature>
<dbReference type="Pfam" id="PF00254">
    <property type="entry name" value="FKBP_C"/>
    <property type="match status" value="1"/>
</dbReference>
<dbReference type="FunFam" id="3.10.50.40:FF:000006">
    <property type="entry name" value="Peptidyl-prolyl cis-trans isomerase"/>
    <property type="match status" value="1"/>
</dbReference>
<feature type="domain" description="PPIase FKBP-type" evidence="8">
    <location>
        <begin position="197"/>
        <end position="283"/>
    </location>
</feature>
<dbReference type="Pfam" id="PF01346">
    <property type="entry name" value="FKBP_N"/>
    <property type="match status" value="1"/>
</dbReference>
<dbReference type="PANTHER" id="PTHR43811:SF19">
    <property type="entry name" value="39 KDA FK506-BINDING NUCLEAR PROTEIN"/>
    <property type="match status" value="1"/>
</dbReference>
<dbReference type="InterPro" id="IPR036944">
    <property type="entry name" value="PPIase_FKBP_N_sf"/>
</dbReference>
<sequence>MMKKYILILCCLLSISAFGKKKDKTLATPADSTGYAYGLLNGAEMAEGIKKFPHKIEMKAFIKGFKATFTTDTTKRSYEMGLNFGIGLKEQLEKMSKEGINLDKQACQDALIAVLSEQPTLLDKENAEKLWTEVMNTYRERKQKEIEEQKKAEAAKNLAEGKAFLTEKEKEPEVIKTASGLLYKVLKQGEGPLITSNCKVKVHYTGKLIDGTKFDSSYDRGKPLEIGVTNVIKGWTEALQLMNKGSKYILYIPAELAYGERGAGRDIKPNSVLEFEIEIIDVTCPDKK</sequence>
<protein>
    <recommendedName>
        <fullName evidence="6">Peptidyl-prolyl cis-trans isomerase</fullName>
        <ecNumber evidence="6">5.2.1.8</ecNumber>
    </recommendedName>
</protein>